<evidence type="ECO:0000256" key="11">
    <source>
        <dbReference type="RuleBase" id="RU004106"/>
    </source>
</evidence>
<name>A0A1W6MI63_9FLAO</name>
<evidence type="ECO:0000256" key="6">
    <source>
        <dbReference type="ARBA" id="ARBA00013053"/>
    </source>
</evidence>
<comment type="catalytic activity">
    <reaction evidence="10">
        <text>L-leucine + 2-oxoglutarate = 4-methyl-2-oxopentanoate + L-glutamate</text>
        <dbReference type="Rhea" id="RHEA:18321"/>
        <dbReference type="ChEBI" id="CHEBI:16810"/>
        <dbReference type="ChEBI" id="CHEBI:17865"/>
        <dbReference type="ChEBI" id="CHEBI:29985"/>
        <dbReference type="ChEBI" id="CHEBI:57427"/>
        <dbReference type="EC" id="2.6.1.42"/>
    </reaction>
</comment>
<accession>A0A1W6MI63</accession>
<evidence type="ECO:0000256" key="3">
    <source>
        <dbReference type="ARBA" id="ARBA00004931"/>
    </source>
</evidence>
<evidence type="ECO:0000256" key="12">
    <source>
        <dbReference type="RuleBase" id="RU004516"/>
    </source>
</evidence>
<keyword evidence="13" id="KW-0808">Transferase</keyword>
<sequence>MINLNGSIVDQQQAQIPFNNRGTYYGDGVFETLRCYEGKPLLFEAHYFRLMASMRILRMEIPQSFTPEFIEEEITNLLAKNNFTQGHARVRFTVWRKPGGFYTPQDRNVEFAIESSEIDGKYQNPSSREVELFKDHHVVSGMLGNLKTAQKMVNILAGIYAQENDYQDMLLINEKKMVVESISGNLFLRSGDTIKTPPLSDGCLNGIMREQVLSQLKMMLNYKVEETTITPFELQRADELFTTNMIRGVQSIHKYRKKAYETTCADELIELINGRYFGA</sequence>
<evidence type="ECO:0000256" key="2">
    <source>
        <dbReference type="ARBA" id="ARBA00004824"/>
    </source>
</evidence>
<evidence type="ECO:0000256" key="8">
    <source>
        <dbReference type="ARBA" id="ARBA00048212"/>
    </source>
</evidence>
<comment type="similarity">
    <text evidence="5 11">Belongs to the class-IV pyridoxal-phosphate-dependent aminotransferase family.</text>
</comment>
<dbReference type="InterPro" id="IPR036038">
    <property type="entry name" value="Aminotransferase-like"/>
</dbReference>
<gene>
    <name evidence="13" type="ORF">BST97_04400</name>
</gene>
<dbReference type="InterPro" id="IPR050571">
    <property type="entry name" value="Class-IV_PLP-Dep_Aminotrnsfr"/>
</dbReference>
<comment type="catalytic activity">
    <reaction evidence="9">
        <text>L-isoleucine + 2-oxoglutarate = (S)-3-methyl-2-oxopentanoate + L-glutamate</text>
        <dbReference type="Rhea" id="RHEA:24801"/>
        <dbReference type="ChEBI" id="CHEBI:16810"/>
        <dbReference type="ChEBI" id="CHEBI:29985"/>
        <dbReference type="ChEBI" id="CHEBI:35146"/>
        <dbReference type="ChEBI" id="CHEBI:58045"/>
        <dbReference type="EC" id="2.6.1.42"/>
    </reaction>
</comment>
<dbReference type="RefSeq" id="WP_085766090.1">
    <property type="nucleotide sequence ID" value="NZ_CP019344.1"/>
</dbReference>
<dbReference type="PANTHER" id="PTHR42743:SF11">
    <property type="entry name" value="AMINODEOXYCHORISMATE LYASE"/>
    <property type="match status" value="1"/>
</dbReference>
<evidence type="ECO:0000256" key="5">
    <source>
        <dbReference type="ARBA" id="ARBA00009320"/>
    </source>
</evidence>
<dbReference type="InterPro" id="IPR001544">
    <property type="entry name" value="Aminotrans_IV"/>
</dbReference>
<comment type="pathway">
    <text evidence="3">Amino-acid biosynthesis; L-valine biosynthesis; L-valine from pyruvate: step 4/4.</text>
</comment>
<dbReference type="PANTHER" id="PTHR42743">
    <property type="entry name" value="AMINO-ACID AMINOTRANSFERASE"/>
    <property type="match status" value="1"/>
</dbReference>
<dbReference type="SUPFAM" id="SSF56752">
    <property type="entry name" value="D-aminoacid aminotransferase-like PLP-dependent enzymes"/>
    <property type="match status" value="1"/>
</dbReference>
<dbReference type="Gene3D" id="3.20.10.10">
    <property type="entry name" value="D-amino Acid Aminotransferase, subunit A, domain 2"/>
    <property type="match status" value="1"/>
</dbReference>
<dbReference type="GO" id="GO:0046394">
    <property type="term" value="P:carboxylic acid biosynthetic process"/>
    <property type="evidence" value="ECO:0007669"/>
    <property type="project" value="UniProtKB-ARBA"/>
</dbReference>
<keyword evidence="14" id="KW-1185">Reference proteome</keyword>
<keyword evidence="13" id="KW-0032">Aminotransferase</keyword>
<dbReference type="Pfam" id="PF01063">
    <property type="entry name" value="Aminotran_4"/>
    <property type="match status" value="1"/>
</dbReference>
<organism evidence="13 14">
    <name type="scientific">Nonlabens spongiae</name>
    <dbReference type="NCBI Taxonomy" id="331648"/>
    <lineage>
        <taxon>Bacteria</taxon>
        <taxon>Pseudomonadati</taxon>
        <taxon>Bacteroidota</taxon>
        <taxon>Flavobacteriia</taxon>
        <taxon>Flavobacteriales</taxon>
        <taxon>Flavobacteriaceae</taxon>
        <taxon>Nonlabens</taxon>
    </lineage>
</organism>
<dbReference type="InterPro" id="IPR043131">
    <property type="entry name" value="BCAT-like_N"/>
</dbReference>
<evidence type="ECO:0000313" key="14">
    <source>
        <dbReference type="Proteomes" id="UP000193431"/>
    </source>
</evidence>
<dbReference type="InterPro" id="IPR043132">
    <property type="entry name" value="BCAT-like_C"/>
</dbReference>
<evidence type="ECO:0000256" key="4">
    <source>
        <dbReference type="ARBA" id="ARBA00005072"/>
    </source>
</evidence>
<dbReference type="Proteomes" id="UP000193431">
    <property type="component" value="Chromosome"/>
</dbReference>
<reference evidence="13 14" key="1">
    <citation type="submission" date="2016-11" db="EMBL/GenBank/DDBJ databases">
        <title>Trade-off between light-utilization and light-protection in marine flavobacteria.</title>
        <authorList>
            <person name="Kumagai Y."/>
        </authorList>
    </citation>
    <scope>NUCLEOTIDE SEQUENCE [LARGE SCALE GENOMIC DNA]</scope>
    <source>
        <strain evidence="13 14">JCM 13191</strain>
    </source>
</reference>
<evidence type="ECO:0000256" key="10">
    <source>
        <dbReference type="ARBA" id="ARBA00049229"/>
    </source>
</evidence>
<dbReference type="CDD" id="cd00449">
    <property type="entry name" value="PLPDE_IV"/>
    <property type="match status" value="1"/>
</dbReference>
<evidence type="ECO:0000256" key="9">
    <source>
        <dbReference type="ARBA" id="ARBA00048798"/>
    </source>
</evidence>
<dbReference type="EC" id="2.6.1.42" evidence="6"/>
<dbReference type="OrthoDB" id="9805628at2"/>
<evidence type="ECO:0000313" key="13">
    <source>
        <dbReference type="EMBL" id="ARN77283.1"/>
    </source>
</evidence>
<dbReference type="GO" id="GO:0004084">
    <property type="term" value="F:branched-chain-amino-acid transaminase activity"/>
    <property type="evidence" value="ECO:0007669"/>
    <property type="project" value="UniProtKB-EC"/>
</dbReference>
<comment type="pathway">
    <text evidence="2">Amino-acid biosynthesis; L-isoleucine biosynthesis; L-isoleucine from 2-oxobutanoate: step 4/4.</text>
</comment>
<evidence type="ECO:0000256" key="7">
    <source>
        <dbReference type="ARBA" id="ARBA00022898"/>
    </source>
</evidence>
<dbReference type="PROSITE" id="PS00770">
    <property type="entry name" value="AA_TRANSFER_CLASS_4"/>
    <property type="match status" value="1"/>
</dbReference>
<comment type="cofactor">
    <cofactor evidence="1 12">
        <name>pyridoxal 5'-phosphate</name>
        <dbReference type="ChEBI" id="CHEBI:597326"/>
    </cofactor>
</comment>
<dbReference type="AlphaFoldDB" id="A0A1W6MI63"/>
<protein>
    <recommendedName>
        <fullName evidence="6">branched-chain-amino-acid transaminase</fullName>
        <ecNumber evidence="6">2.6.1.42</ecNumber>
    </recommendedName>
</protein>
<evidence type="ECO:0000256" key="1">
    <source>
        <dbReference type="ARBA" id="ARBA00001933"/>
    </source>
</evidence>
<dbReference type="InterPro" id="IPR018300">
    <property type="entry name" value="Aminotrans_IV_CS"/>
</dbReference>
<keyword evidence="7 12" id="KW-0663">Pyridoxal phosphate</keyword>
<proteinExistence type="inferred from homology"/>
<comment type="pathway">
    <text evidence="4">Amino-acid biosynthesis; L-leucine biosynthesis; L-leucine from 3-methyl-2-oxobutanoate: step 4/4.</text>
</comment>
<dbReference type="Gene3D" id="3.30.470.10">
    <property type="match status" value="1"/>
</dbReference>
<comment type="catalytic activity">
    <reaction evidence="8">
        <text>L-valine + 2-oxoglutarate = 3-methyl-2-oxobutanoate + L-glutamate</text>
        <dbReference type="Rhea" id="RHEA:24813"/>
        <dbReference type="ChEBI" id="CHEBI:11851"/>
        <dbReference type="ChEBI" id="CHEBI:16810"/>
        <dbReference type="ChEBI" id="CHEBI:29985"/>
        <dbReference type="ChEBI" id="CHEBI:57762"/>
        <dbReference type="EC" id="2.6.1.42"/>
    </reaction>
</comment>
<dbReference type="EMBL" id="CP019344">
    <property type="protein sequence ID" value="ARN77283.1"/>
    <property type="molecule type" value="Genomic_DNA"/>
</dbReference>
<dbReference type="STRING" id="331648.BST97_04400"/>